<accession>A0A193LK47</accession>
<protein>
    <recommendedName>
        <fullName evidence="5">Pilus assembly protein PilN</fullName>
    </recommendedName>
</protein>
<keyword evidence="2" id="KW-0812">Transmembrane</keyword>
<dbReference type="AlphaFoldDB" id="A0A193LK47"/>
<organism evidence="3 4">
    <name type="scientific">Woeseia oceani</name>
    <dbReference type="NCBI Taxonomy" id="1548547"/>
    <lineage>
        <taxon>Bacteria</taxon>
        <taxon>Pseudomonadati</taxon>
        <taxon>Pseudomonadota</taxon>
        <taxon>Gammaproteobacteria</taxon>
        <taxon>Woeseiales</taxon>
        <taxon>Woeseiaceae</taxon>
        <taxon>Woeseia</taxon>
    </lineage>
</organism>
<dbReference type="STRING" id="1548547.BA177_17905"/>
<dbReference type="EMBL" id="CP016268">
    <property type="protein sequence ID" value="ANO52811.1"/>
    <property type="molecule type" value="Genomic_DNA"/>
</dbReference>
<evidence type="ECO:0008006" key="5">
    <source>
        <dbReference type="Google" id="ProtNLM"/>
    </source>
</evidence>
<keyword evidence="4" id="KW-1185">Reference proteome</keyword>
<dbReference type="GO" id="GO:0043107">
    <property type="term" value="P:type IV pilus-dependent motility"/>
    <property type="evidence" value="ECO:0007669"/>
    <property type="project" value="TreeGrafter"/>
</dbReference>
<dbReference type="Proteomes" id="UP000092695">
    <property type="component" value="Chromosome"/>
</dbReference>
<proteinExistence type="predicted"/>
<dbReference type="RefSeq" id="WP_068618506.1">
    <property type="nucleotide sequence ID" value="NZ_CP016268.1"/>
</dbReference>
<keyword evidence="1" id="KW-0175">Coiled coil</keyword>
<keyword evidence="2" id="KW-1133">Transmembrane helix</keyword>
<dbReference type="InterPro" id="IPR007813">
    <property type="entry name" value="PilN"/>
</dbReference>
<dbReference type="InterPro" id="IPR052534">
    <property type="entry name" value="Extracell_DNA_Util/SecSys_Comp"/>
</dbReference>
<evidence type="ECO:0000313" key="3">
    <source>
        <dbReference type="EMBL" id="ANO52811.1"/>
    </source>
</evidence>
<dbReference type="OrthoDB" id="5296173at2"/>
<reference evidence="3 4" key="1">
    <citation type="submission" date="2016-06" db="EMBL/GenBank/DDBJ databases">
        <title>Complete genome sequence of a deep-branching marine Gamma Proteobacterium Woeseia oceani type strain XK5.</title>
        <authorList>
            <person name="Mu D."/>
            <person name="Du Z."/>
        </authorList>
    </citation>
    <scope>NUCLEOTIDE SEQUENCE [LARGE SCALE GENOMIC DNA]</scope>
    <source>
        <strain evidence="3 4">XK5</strain>
    </source>
</reference>
<dbReference type="Pfam" id="PF05137">
    <property type="entry name" value="PilN"/>
    <property type="match status" value="1"/>
</dbReference>
<gene>
    <name evidence="3" type="ORF">BA177_17905</name>
</gene>
<dbReference type="GO" id="GO:0043683">
    <property type="term" value="P:type IV pilus assembly"/>
    <property type="evidence" value="ECO:0007669"/>
    <property type="project" value="TreeGrafter"/>
</dbReference>
<name>A0A193LK47_9GAMM</name>
<evidence type="ECO:0000313" key="4">
    <source>
        <dbReference type="Proteomes" id="UP000092695"/>
    </source>
</evidence>
<dbReference type="PANTHER" id="PTHR40278">
    <property type="entry name" value="DNA UTILIZATION PROTEIN HOFN"/>
    <property type="match status" value="1"/>
</dbReference>
<keyword evidence="2" id="KW-0472">Membrane</keyword>
<dbReference type="PANTHER" id="PTHR40278:SF2">
    <property type="entry name" value="TYPE IV PILUS INNER MEMBRANE COMPONENT PILN"/>
    <property type="match status" value="1"/>
</dbReference>
<evidence type="ECO:0000256" key="2">
    <source>
        <dbReference type="SAM" id="Phobius"/>
    </source>
</evidence>
<sequence>MPRINLLPWREAERKRRQRDFLIAVGCAIGVGALVFGLLAFVYGQRIDHQLERNARLEAEIVELEKSITEIDGLERQKERLLARMEIIERLQGSRPEIVHLFDEITRQLPEGVYLTGMKQSGKDVELTGIAQSSTRVSALMRRIDASEWLTDPSVVRVETTEAGPGRQAEFVVTLKQIERKDEDMEDAG</sequence>
<feature type="transmembrane region" description="Helical" evidence="2">
    <location>
        <begin position="21"/>
        <end position="43"/>
    </location>
</feature>
<dbReference type="KEGG" id="woc:BA177_17905"/>
<evidence type="ECO:0000256" key="1">
    <source>
        <dbReference type="SAM" id="Coils"/>
    </source>
</evidence>
<feature type="coiled-coil region" evidence="1">
    <location>
        <begin position="47"/>
        <end position="91"/>
    </location>
</feature>